<dbReference type="PROSITE" id="PS50937">
    <property type="entry name" value="HTH_MERR_2"/>
    <property type="match status" value="1"/>
</dbReference>
<evidence type="ECO:0000256" key="1">
    <source>
        <dbReference type="ARBA" id="ARBA00022491"/>
    </source>
</evidence>
<dbReference type="PANTHER" id="PTHR30204">
    <property type="entry name" value="REDOX-CYCLING DRUG-SENSING TRANSCRIPTIONAL ACTIVATOR SOXR"/>
    <property type="match status" value="1"/>
</dbReference>
<accession>A0ABS5DQS0</accession>
<evidence type="ECO:0000256" key="4">
    <source>
        <dbReference type="ARBA" id="ARBA00023163"/>
    </source>
</evidence>
<dbReference type="EMBL" id="JAGPXE010000022">
    <property type="protein sequence ID" value="MBQ0928662.1"/>
    <property type="molecule type" value="Genomic_DNA"/>
</dbReference>
<evidence type="ECO:0000256" key="3">
    <source>
        <dbReference type="ARBA" id="ARBA00023125"/>
    </source>
</evidence>
<dbReference type="Pfam" id="PF09278">
    <property type="entry name" value="MerR-DNA-bind"/>
    <property type="match status" value="1"/>
</dbReference>
<reference evidence="6 7" key="1">
    <citation type="submission" date="2021-04" db="EMBL/GenBank/DDBJ databases">
        <title>Whole-genome sequencing of Saccharopolyspora endophytica KCTC 19397.</title>
        <authorList>
            <person name="Ay H."/>
            <person name="Saygin H."/>
            <person name="Sahin N."/>
        </authorList>
    </citation>
    <scope>NUCLEOTIDE SEQUENCE [LARGE SCALE GENOMIC DNA]</scope>
    <source>
        <strain evidence="6 7">KCTC 19397</strain>
    </source>
</reference>
<dbReference type="Gene3D" id="1.10.1660.10">
    <property type="match status" value="1"/>
</dbReference>
<dbReference type="InterPro" id="IPR000551">
    <property type="entry name" value="MerR-type_HTH_dom"/>
</dbReference>
<dbReference type="SUPFAM" id="SSF46955">
    <property type="entry name" value="Putative DNA-binding domain"/>
    <property type="match status" value="1"/>
</dbReference>
<dbReference type="Pfam" id="PF13192">
    <property type="entry name" value="Thioredoxin_3"/>
    <property type="match status" value="1"/>
</dbReference>
<evidence type="ECO:0000313" key="7">
    <source>
        <dbReference type="Proteomes" id="UP000674084"/>
    </source>
</evidence>
<keyword evidence="3 6" id="KW-0238">DNA-binding</keyword>
<keyword evidence="1" id="KW-0678">Repressor</keyword>
<dbReference type="GO" id="GO:0003677">
    <property type="term" value="F:DNA binding"/>
    <property type="evidence" value="ECO:0007669"/>
    <property type="project" value="UniProtKB-KW"/>
</dbReference>
<evidence type="ECO:0000256" key="2">
    <source>
        <dbReference type="ARBA" id="ARBA00023015"/>
    </source>
</evidence>
<keyword evidence="7" id="KW-1185">Reference proteome</keyword>
<comment type="caution">
    <text evidence="6">The sequence shown here is derived from an EMBL/GenBank/DDBJ whole genome shotgun (WGS) entry which is preliminary data.</text>
</comment>
<evidence type="ECO:0000313" key="6">
    <source>
        <dbReference type="EMBL" id="MBQ0928662.1"/>
    </source>
</evidence>
<organism evidence="6 7">
    <name type="scientific">Saccharopolyspora endophytica</name>
    <dbReference type="NCBI Taxonomy" id="543886"/>
    <lineage>
        <taxon>Bacteria</taxon>
        <taxon>Bacillati</taxon>
        <taxon>Actinomycetota</taxon>
        <taxon>Actinomycetes</taxon>
        <taxon>Pseudonocardiales</taxon>
        <taxon>Pseudonocardiaceae</taxon>
        <taxon>Saccharopolyspora</taxon>
    </lineage>
</organism>
<protein>
    <submittedName>
        <fullName evidence="6">MerR family DNA-binding protein</fullName>
    </submittedName>
</protein>
<keyword evidence="4" id="KW-0804">Transcription</keyword>
<keyword evidence="2" id="KW-0805">Transcription regulation</keyword>
<gene>
    <name evidence="6" type="ORF">KBO27_32355</name>
</gene>
<name>A0ABS5DQS0_9PSEU</name>
<dbReference type="PRINTS" id="PR00040">
    <property type="entry name" value="HTHMERR"/>
</dbReference>
<dbReference type="PANTHER" id="PTHR30204:SF69">
    <property type="entry name" value="MERR-FAMILY TRANSCRIPTIONAL REGULATOR"/>
    <property type="match status" value="1"/>
</dbReference>
<dbReference type="SUPFAM" id="SSF52833">
    <property type="entry name" value="Thioredoxin-like"/>
    <property type="match status" value="1"/>
</dbReference>
<dbReference type="CDD" id="cd04770">
    <property type="entry name" value="HTH_HMRTR"/>
    <property type="match status" value="1"/>
</dbReference>
<dbReference type="PROSITE" id="PS00552">
    <property type="entry name" value="HTH_MERR_1"/>
    <property type="match status" value="1"/>
</dbReference>
<dbReference type="RefSeq" id="WP_210973667.1">
    <property type="nucleotide sequence ID" value="NZ_JAGPXE010000022.1"/>
</dbReference>
<dbReference type="InterPro" id="IPR009061">
    <property type="entry name" value="DNA-bd_dom_put_sf"/>
</dbReference>
<dbReference type="Pfam" id="PF00376">
    <property type="entry name" value="MerR"/>
    <property type="match status" value="1"/>
</dbReference>
<dbReference type="InterPro" id="IPR015358">
    <property type="entry name" value="Tscrpt_reg_MerR_DNA-bd"/>
</dbReference>
<dbReference type="InterPro" id="IPR012336">
    <property type="entry name" value="Thioredoxin-like_fold"/>
</dbReference>
<dbReference type="Gene3D" id="3.40.30.10">
    <property type="entry name" value="Glutaredoxin"/>
    <property type="match status" value="1"/>
</dbReference>
<evidence type="ECO:0000259" key="5">
    <source>
        <dbReference type="PROSITE" id="PS50937"/>
    </source>
</evidence>
<proteinExistence type="predicted"/>
<feature type="domain" description="HTH merR-type" evidence="5">
    <location>
        <begin position="18"/>
        <end position="85"/>
    </location>
</feature>
<dbReference type="SMART" id="SM00422">
    <property type="entry name" value="HTH_MERR"/>
    <property type="match status" value="1"/>
</dbReference>
<dbReference type="InterPro" id="IPR036249">
    <property type="entry name" value="Thioredoxin-like_sf"/>
</dbReference>
<dbReference type="InterPro" id="IPR047057">
    <property type="entry name" value="MerR_fam"/>
</dbReference>
<dbReference type="Proteomes" id="UP000674084">
    <property type="component" value="Unassembled WGS sequence"/>
</dbReference>
<sequence length="263" mass="28098">MSAENETRIYAATGGSVRIGELARAVGVNPKTVRYYEGIGLLPAADRTSAGYRVYNDSDVERVRFIKAAQWLGLRLDEIAEVLALRDADQRPCGYVRGVLHEHVADIDERIAELQAMRWNLLRLEEKADRLASEPGAASASCPLIDHVRASESGVELTFHSDGSPSVPGVEVMTMAQRQIEVFTTGCPGCADAVALVEDMAGPGCEVHVRDLRSDSSAVAKAADYGVTRVPAVVVDGRLADCCRTTQGPTREGLAAAGVGRCS</sequence>